<reference evidence="1" key="1">
    <citation type="submission" date="2022-12" db="EMBL/GenBank/DDBJ databases">
        <title>Genome Sequence of Lasiodiplodia mahajangana.</title>
        <authorList>
            <person name="Buettner E."/>
        </authorList>
    </citation>
    <scope>NUCLEOTIDE SEQUENCE</scope>
    <source>
        <strain evidence="1">VT137</strain>
    </source>
</reference>
<evidence type="ECO:0000313" key="2">
    <source>
        <dbReference type="Proteomes" id="UP001153332"/>
    </source>
</evidence>
<proteinExistence type="predicted"/>
<protein>
    <submittedName>
        <fullName evidence="1">Uncharacterized protein</fullName>
    </submittedName>
</protein>
<keyword evidence="2" id="KW-1185">Reference proteome</keyword>
<accession>A0ACC2JQJ6</accession>
<comment type="caution">
    <text evidence="1">The sequence shown here is derived from an EMBL/GenBank/DDBJ whole genome shotgun (WGS) entry which is preliminary data.</text>
</comment>
<organism evidence="1 2">
    <name type="scientific">Lasiodiplodia mahajangana</name>
    <dbReference type="NCBI Taxonomy" id="1108764"/>
    <lineage>
        <taxon>Eukaryota</taxon>
        <taxon>Fungi</taxon>
        <taxon>Dikarya</taxon>
        <taxon>Ascomycota</taxon>
        <taxon>Pezizomycotina</taxon>
        <taxon>Dothideomycetes</taxon>
        <taxon>Dothideomycetes incertae sedis</taxon>
        <taxon>Botryosphaeriales</taxon>
        <taxon>Botryosphaeriaceae</taxon>
        <taxon>Lasiodiplodia</taxon>
    </lineage>
</organism>
<name>A0ACC2JQJ6_9PEZI</name>
<evidence type="ECO:0000313" key="1">
    <source>
        <dbReference type="EMBL" id="KAJ8129522.1"/>
    </source>
</evidence>
<gene>
    <name evidence="1" type="ORF">O1611_g4108</name>
</gene>
<sequence>MKLTSSFFAMAISKIASIVSLAAFASSRLVSSAVSQASSAIALPQVLGKRDAYTCYGKDANMTDCQAALDQLQLFGDQDFEVYSGICLNWSQDTCNVRFCAQPYVTKTVNRTASWIYEWASNALVACVRDGQYSLMGDSLNLNGNGGTYRLYIENSTPGHGEDS</sequence>
<dbReference type="Proteomes" id="UP001153332">
    <property type="component" value="Unassembled WGS sequence"/>
</dbReference>
<dbReference type="EMBL" id="JAPUUL010000736">
    <property type="protein sequence ID" value="KAJ8129522.1"/>
    <property type="molecule type" value="Genomic_DNA"/>
</dbReference>